<evidence type="ECO:0000256" key="4">
    <source>
        <dbReference type="PROSITE-ProRule" id="PRU00134"/>
    </source>
</evidence>
<organism evidence="8 9">
    <name type="scientific">Favolaschia claudopus</name>
    <dbReference type="NCBI Taxonomy" id="2862362"/>
    <lineage>
        <taxon>Eukaryota</taxon>
        <taxon>Fungi</taxon>
        <taxon>Dikarya</taxon>
        <taxon>Basidiomycota</taxon>
        <taxon>Agaricomycotina</taxon>
        <taxon>Agaricomycetes</taxon>
        <taxon>Agaricomycetidae</taxon>
        <taxon>Agaricales</taxon>
        <taxon>Marasmiineae</taxon>
        <taxon>Mycenaceae</taxon>
        <taxon>Favolaschia</taxon>
    </lineage>
</organism>
<keyword evidence="9" id="KW-1185">Reference proteome</keyword>
<evidence type="ECO:0000259" key="7">
    <source>
        <dbReference type="PROSITE" id="PS50865"/>
    </source>
</evidence>
<name>A0AAV9Z8I5_9AGAR</name>
<evidence type="ECO:0000256" key="6">
    <source>
        <dbReference type="SAM" id="MobiDB-lite"/>
    </source>
</evidence>
<dbReference type="Gene3D" id="6.10.140.2220">
    <property type="match status" value="1"/>
</dbReference>
<feature type="compositionally biased region" description="Pro residues" evidence="6">
    <location>
        <begin position="1090"/>
        <end position="1101"/>
    </location>
</feature>
<dbReference type="Proteomes" id="UP001362999">
    <property type="component" value="Unassembled WGS sequence"/>
</dbReference>
<feature type="domain" description="MYND-type" evidence="7">
    <location>
        <begin position="1560"/>
        <end position="1601"/>
    </location>
</feature>
<evidence type="ECO:0000256" key="3">
    <source>
        <dbReference type="ARBA" id="ARBA00022833"/>
    </source>
</evidence>
<protein>
    <recommendedName>
        <fullName evidence="7">MYND-type domain-containing protein</fullName>
    </recommendedName>
</protein>
<keyword evidence="5" id="KW-0175">Coiled coil</keyword>
<dbReference type="Pfam" id="PF01753">
    <property type="entry name" value="zf-MYND"/>
    <property type="match status" value="1"/>
</dbReference>
<sequence>MSRCLQDCGTPGEPCTWCLTLPHDVEAVRDRAGLSYGQVRVEQRLHHDQLSEKIEKLKQQKLNLSRSLASARGQIYEYKMIFQYLGTHAVPGIHRMFPNALKFGWGTKRFFDRLQEACSGDYVPRNYTQYEIDLAILLYELGGGSAVHAMNHSIFALPSRQTIEPYRREHRPKPCLSDVNVLTISQNISTMFGSHQDKEGKIRETPIKKCGHTLMFDETALHPSVEYMPSTDEMAGFCLEHVSELETLLVGKDTRSVEAAVAAVKDGKVHIAQEVTVGAIAHLSRDNYGAKPIFVGPSCKKGDWRRMLEILQSALEAWNNSPDGAAKHGDIWIVSSDGDYKRRIALFMLCMHSEIRPGNPLYSLICDLLGLNRRVGRNNLVMDMDYRHLFKRLCTLLCSWLGMLVNGVCVNRDMLVLWFERLVNHDWSEGSIESLLHPKDAQNVSRAVQLLLCVVEIQTIDKDDLDPSEEAEFEALCLLGKVFDSLLQPFINPGLSLSEQITSLVTFAHLACGLFLQNSTSFMSNQLYGDLQTMVKAAIMMVAQTQDLDPLLDVLICLLGDNPVETLFGRTRMKGGHNPNFGPIEFLIRVGSSMNMDDVYDHHPELEKKPRRLNLVRGRDADHVGPKQWRGDISAGSCDLKTCWEAAVNAAEEILRKHSVSEPKSFAEHFRKAADVDLLRPFGGKYPALSAENDRSLANVTADPDSNAASESNVDTSINPVGQFDYRAALEQAQSIATSTEPHSIFATIDSDGHCCHKKAIVRTYFDMTQDIHSSHDRLLRVRGFTIGGKTWEREGVDGAIVSDSTHFSFGDLFATFICYNGTHLALALGRTTLIKRGLPGSKSPSISAIPLAELNLPNSPWTVCGQIFSLVPLEAHGSEWVWDGKFVSLSLKKKGKSASGNVSQMRNVQFSVPSRLIEPIKLDDRRDATVSDLETVETIIGSVSERKKTWIFPNQTLLSVWMRLKDRIEKDETLHDKLPVFAGVQDGRFPYQAAPVEVVGTPIYEAIINRQACRVCGKSVKDTDIQTHMGEHIRKSLREVPEDGIKYPHLKERHPSWQTLVSQSFIEQITVTREEELKLGIPESKAVLWPPPPAPQPPSSPSCGQKRPAPGSPRTPRGRYRLHCKEPQNGKFPRVFWILPGAENPKISQLLAKVVPVVHHHNMHPNLRLCNLDRLSIAKRRLAKCMTANPLTSQTLAEFAKAMKGASSTVCTSFLPVFYFLLDTSRIPPTLALDSLDHTLESQLLGGFLSLDVNLDNPKEYYCRMMDFFGYLSTSPSNKSQILSTPISHVLAGRAYKCFSDPADFQKHDKALWMVRNIFIGCNGRLDHVLEGLCGDITDFARLIHRNCELAVPPSARQMDMAKISHLTMSLAVIAVIDKIADVRPWQPQASASRPLCSALVPLGFVSIVAKAALTLSCIPVNKWTKANSEAMGPCLATLQILFQQDHHSNVLQEAVQCGLVAILLAASTVACTIRTQFNDSLLEGVCSILTTVLTPFTVYYPVLLLLDGDSHLLHLVSDIPNPPDTLKSAWATFVSALHARLELLTLFNSGTVISHRICGGCGIIAAKTNLKCCSHCRWVTYCSPKCQVFDWRAGHQAACGGNDRLRLKIRLTYTRKEFTFLRFLLHHEYANAKSQIALAHVLHLMATRNASVFTSFDFRLFPVRVDTLGGPEEPSTALKHPGDFVERGTKLLARMPLGNERTMDWSFLLARETHILDEFGEIAKRANLDSMGSNEIKDEVKRAISGEGRTAIAIAKLST</sequence>
<proteinExistence type="predicted"/>
<keyword evidence="3" id="KW-0862">Zinc</keyword>
<dbReference type="InterPro" id="IPR002893">
    <property type="entry name" value="Znf_MYND"/>
</dbReference>
<feature type="region of interest" description="Disordered" evidence="6">
    <location>
        <begin position="1086"/>
        <end position="1120"/>
    </location>
</feature>
<dbReference type="GO" id="GO:0008270">
    <property type="term" value="F:zinc ion binding"/>
    <property type="evidence" value="ECO:0007669"/>
    <property type="project" value="UniProtKB-KW"/>
</dbReference>
<evidence type="ECO:0000256" key="2">
    <source>
        <dbReference type="ARBA" id="ARBA00022771"/>
    </source>
</evidence>
<comment type="caution">
    <text evidence="8">The sequence shown here is derived from an EMBL/GenBank/DDBJ whole genome shotgun (WGS) entry which is preliminary data.</text>
</comment>
<dbReference type="EMBL" id="JAWWNJ010000181">
    <property type="protein sequence ID" value="KAK6974682.1"/>
    <property type="molecule type" value="Genomic_DNA"/>
</dbReference>
<evidence type="ECO:0000256" key="5">
    <source>
        <dbReference type="SAM" id="Coils"/>
    </source>
</evidence>
<gene>
    <name evidence="8" type="ORF">R3P38DRAFT_3481495</name>
</gene>
<evidence type="ECO:0000313" key="9">
    <source>
        <dbReference type="Proteomes" id="UP001362999"/>
    </source>
</evidence>
<accession>A0AAV9Z8I5</accession>
<evidence type="ECO:0000256" key="1">
    <source>
        <dbReference type="ARBA" id="ARBA00022723"/>
    </source>
</evidence>
<feature type="coiled-coil region" evidence="5">
    <location>
        <begin position="40"/>
        <end position="74"/>
    </location>
</feature>
<dbReference type="PROSITE" id="PS50865">
    <property type="entry name" value="ZF_MYND_2"/>
    <property type="match status" value="1"/>
</dbReference>
<evidence type="ECO:0000313" key="8">
    <source>
        <dbReference type="EMBL" id="KAK6974682.1"/>
    </source>
</evidence>
<keyword evidence="1" id="KW-0479">Metal-binding</keyword>
<dbReference type="SUPFAM" id="SSF144232">
    <property type="entry name" value="HIT/MYND zinc finger-like"/>
    <property type="match status" value="1"/>
</dbReference>
<reference evidence="8 9" key="1">
    <citation type="journal article" date="2024" name="J Genomics">
        <title>Draft genome sequencing and assembly of Favolaschia claudopus CIRM-BRFM 2984 isolated from oak limbs.</title>
        <authorList>
            <person name="Navarro D."/>
            <person name="Drula E."/>
            <person name="Chaduli D."/>
            <person name="Cazenave R."/>
            <person name="Ahrendt S."/>
            <person name="Wang J."/>
            <person name="Lipzen A."/>
            <person name="Daum C."/>
            <person name="Barry K."/>
            <person name="Grigoriev I.V."/>
            <person name="Favel A."/>
            <person name="Rosso M.N."/>
            <person name="Martin F."/>
        </authorList>
    </citation>
    <scope>NUCLEOTIDE SEQUENCE [LARGE SCALE GENOMIC DNA]</scope>
    <source>
        <strain evidence="8 9">CIRM-BRFM 2984</strain>
    </source>
</reference>
<keyword evidence="2 4" id="KW-0863">Zinc-finger</keyword>